<organism evidence="1 2">
    <name type="scientific">Cryoendolithus antarcticus</name>
    <dbReference type="NCBI Taxonomy" id="1507870"/>
    <lineage>
        <taxon>Eukaryota</taxon>
        <taxon>Fungi</taxon>
        <taxon>Dikarya</taxon>
        <taxon>Ascomycota</taxon>
        <taxon>Pezizomycotina</taxon>
        <taxon>Dothideomycetes</taxon>
        <taxon>Dothideomycetidae</taxon>
        <taxon>Cladosporiales</taxon>
        <taxon>Cladosporiaceae</taxon>
        <taxon>Cryoendolithus</taxon>
    </lineage>
</organism>
<dbReference type="EMBL" id="NAJO01000037">
    <property type="protein sequence ID" value="OQN99990.1"/>
    <property type="molecule type" value="Genomic_DNA"/>
</dbReference>
<reference evidence="2" key="1">
    <citation type="submission" date="2017-03" db="EMBL/GenBank/DDBJ databases">
        <title>Genomes of endolithic fungi from Antarctica.</title>
        <authorList>
            <person name="Coleine C."/>
            <person name="Masonjones S."/>
            <person name="Stajich J.E."/>
        </authorList>
    </citation>
    <scope>NUCLEOTIDE SEQUENCE [LARGE SCALE GENOMIC DNA]</scope>
    <source>
        <strain evidence="2">CCFEE 5527</strain>
    </source>
</reference>
<dbReference type="Pfam" id="PF11654">
    <property type="entry name" value="NCE101"/>
    <property type="match status" value="1"/>
</dbReference>
<dbReference type="Proteomes" id="UP000192596">
    <property type="component" value="Unassembled WGS sequence"/>
</dbReference>
<evidence type="ECO:0000313" key="1">
    <source>
        <dbReference type="EMBL" id="OQN99990.1"/>
    </source>
</evidence>
<dbReference type="InterPro" id="IPR024242">
    <property type="entry name" value="NCE101"/>
</dbReference>
<evidence type="ECO:0000313" key="2">
    <source>
        <dbReference type="Proteomes" id="UP000192596"/>
    </source>
</evidence>
<sequence>MSAPYLISKSIDPVFAMSVGLAAAYVRINREEKEKGKTTQQSVDSLRKRFPMALDAIKSTKLW</sequence>
<dbReference type="GO" id="GO:0009306">
    <property type="term" value="P:protein secretion"/>
    <property type="evidence" value="ECO:0007669"/>
    <property type="project" value="InterPro"/>
</dbReference>
<dbReference type="AlphaFoldDB" id="A0A1V8SM11"/>
<accession>A0A1V8SM11</accession>
<comment type="caution">
    <text evidence="1">The sequence shown here is derived from an EMBL/GenBank/DDBJ whole genome shotgun (WGS) entry which is preliminary data.</text>
</comment>
<name>A0A1V8SM11_9PEZI</name>
<gene>
    <name evidence="1" type="ORF">B0A48_14195</name>
</gene>
<proteinExistence type="predicted"/>
<protein>
    <submittedName>
        <fullName evidence="1">Uncharacterized protein</fullName>
    </submittedName>
</protein>
<keyword evidence="2" id="KW-1185">Reference proteome</keyword>
<dbReference type="OrthoDB" id="2155101at2759"/>
<dbReference type="InParanoid" id="A0A1V8SM11"/>